<dbReference type="eggNOG" id="ENOG502SAQP">
    <property type="taxonomic scope" value="Eukaryota"/>
</dbReference>
<accession>R0H8B8</accession>
<reference evidence="2" key="1">
    <citation type="journal article" date="2013" name="Nat. Genet.">
        <title>The Capsella rubella genome and the genomic consequences of rapid mating system evolution.</title>
        <authorList>
            <person name="Slotte T."/>
            <person name="Hazzouri K.M."/>
            <person name="Agren J.A."/>
            <person name="Koenig D."/>
            <person name="Maumus F."/>
            <person name="Guo Y.L."/>
            <person name="Steige K."/>
            <person name="Platts A.E."/>
            <person name="Escobar J.S."/>
            <person name="Newman L.K."/>
            <person name="Wang W."/>
            <person name="Mandakova T."/>
            <person name="Vello E."/>
            <person name="Smith L.M."/>
            <person name="Henz S.R."/>
            <person name="Steffen J."/>
            <person name="Takuno S."/>
            <person name="Brandvain Y."/>
            <person name="Coop G."/>
            <person name="Andolfatto P."/>
            <person name="Hu T.T."/>
            <person name="Blanchette M."/>
            <person name="Clark R.M."/>
            <person name="Quesneville H."/>
            <person name="Nordborg M."/>
            <person name="Gaut B.S."/>
            <person name="Lysak M.A."/>
            <person name="Jenkins J."/>
            <person name="Grimwood J."/>
            <person name="Chapman J."/>
            <person name="Prochnik S."/>
            <person name="Shu S."/>
            <person name="Rokhsar D."/>
            <person name="Schmutz J."/>
            <person name="Weigel D."/>
            <person name="Wright S.I."/>
        </authorList>
    </citation>
    <scope>NUCLEOTIDE SEQUENCE [LARGE SCALE GENOMIC DNA]</scope>
    <source>
        <strain evidence="2">cv. Monte Gargano</strain>
    </source>
</reference>
<dbReference type="EMBL" id="KB870809">
    <property type="protein sequence ID" value="EOA25569.1"/>
    <property type="molecule type" value="Genomic_DNA"/>
</dbReference>
<protein>
    <submittedName>
        <fullName evidence="1">Uncharacterized protein</fullName>
    </submittedName>
</protein>
<sequence>MIPLEGYSLITTFNHYNIQSEEVFTAVENQVWKEDLIALRDAMWYNAGHPVNVSFKKESACSNTVKHLLVEAGLGSVAAKLPYIEPEVRKAKSYITVLETVSPIIKRAYLENFPVGRPIEVVTVNNPPIHLRSLDSRENVLNSIKHWCTRNAGNVAFCFGFYMAMVENGDQFEGARNLETSYSLKALKETYIGSYCVET</sequence>
<dbReference type="Proteomes" id="UP000029121">
    <property type="component" value="Unassembled WGS sequence"/>
</dbReference>
<evidence type="ECO:0000313" key="2">
    <source>
        <dbReference type="Proteomes" id="UP000029121"/>
    </source>
</evidence>
<gene>
    <name evidence="1" type="ORF">CARUB_v10018914mg</name>
</gene>
<name>R0H8B8_9BRAS</name>
<proteinExistence type="predicted"/>
<dbReference type="AlphaFoldDB" id="R0H8B8"/>
<evidence type="ECO:0000313" key="1">
    <source>
        <dbReference type="EMBL" id="EOA25569.1"/>
    </source>
</evidence>
<keyword evidence="2" id="KW-1185">Reference proteome</keyword>
<organism evidence="1 2">
    <name type="scientific">Capsella rubella</name>
    <dbReference type="NCBI Taxonomy" id="81985"/>
    <lineage>
        <taxon>Eukaryota</taxon>
        <taxon>Viridiplantae</taxon>
        <taxon>Streptophyta</taxon>
        <taxon>Embryophyta</taxon>
        <taxon>Tracheophyta</taxon>
        <taxon>Spermatophyta</taxon>
        <taxon>Magnoliopsida</taxon>
        <taxon>eudicotyledons</taxon>
        <taxon>Gunneridae</taxon>
        <taxon>Pentapetalae</taxon>
        <taxon>rosids</taxon>
        <taxon>malvids</taxon>
        <taxon>Brassicales</taxon>
        <taxon>Brassicaceae</taxon>
        <taxon>Camelineae</taxon>
        <taxon>Capsella</taxon>
    </lineage>
</organism>